<evidence type="ECO:0000259" key="1">
    <source>
        <dbReference type="Pfam" id="PF00425"/>
    </source>
</evidence>
<dbReference type="PANTHER" id="PTHR11236">
    <property type="entry name" value="AMINOBENZOATE/ANTHRANILATE SYNTHASE"/>
    <property type="match status" value="1"/>
</dbReference>
<dbReference type="PRINTS" id="PR00095">
    <property type="entry name" value="ANTSNTHASEI"/>
</dbReference>
<dbReference type="PANTHER" id="PTHR11236:SF50">
    <property type="entry name" value="AMINODEOXYCHORISMATE SYNTHASE COMPONENT 1"/>
    <property type="match status" value="1"/>
</dbReference>
<dbReference type="GO" id="GO:0046820">
    <property type="term" value="F:4-amino-4-deoxychorismate synthase activity"/>
    <property type="evidence" value="ECO:0007669"/>
    <property type="project" value="UniProtKB-EC"/>
</dbReference>
<dbReference type="InterPro" id="IPR005801">
    <property type="entry name" value="ADC_synthase"/>
</dbReference>
<feature type="domain" description="Chorismate-utilising enzyme C-terminal" evidence="1">
    <location>
        <begin position="114"/>
        <end position="369"/>
    </location>
</feature>
<dbReference type="Proteomes" id="UP001224997">
    <property type="component" value="Unassembled WGS sequence"/>
</dbReference>
<dbReference type="EMBL" id="JAVAMQ010000003">
    <property type="protein sequence ID" value="MDP5306400.1"/>
    <property type="molecule type" value="Genomic_DNA"/>
</dbReference>
<name>A0ABT9J9C1_9RHOB</name>
<dbReference type="Gene3D" id="3.60.120.10">
    <property type="entry name" value="Anthranilate synthase"/>
    <property type="match status" value="1"/>
</dbReference>
<dbReference type="InterPro" id="IPR019999">
    <property type="entry name" value="Anth_synth_I-like"/>
</dbReference>
<dbReference type="NCBIfam" id="TIGR00553">
    <property type="entry name" value="pabB"/>
    <property type="match status" value="1"/>
</dbReference>
<dbReference type="InterPro" id="IPR015890">
    <property type="entry name" value="Chorismate_C"/>
</dbReference>
<dbReference type="InterPro" id="IPR005802">
    <property type="entry name" value="ADC_synth_comp_1"/>
</dbReference>
<sequence>MTEAAGRQIRFDRGPLPAGTLFADPVAMIRADDPAEVPDALAAIEDARSAGRWIAGYLGYELGHALIPRLAPLMPAGRRMPLILMGVFAAPRPAPPFPDPRGVAVGAPRPLWSRARYDAALAEVHRLIEAGDTYQINLTFPAEVEVAGAPLAIHAALAARQPVGEGAYVDLGGPVVLSRSPELFFAVDAAGLIRTRPMKGTARRGATPELDRVAAAALQASEKNRAENLMIVDLLRNDISRVCLPGSVRVPSLFRIEEYATLHQMTSTVEGRLRAGVTLADILAALFPCGSITGAPKIRAMEIIAGLEAAPREIYCGAIGWIDPAGPMRFGVAIRSPWMIAPDRLRLNVGGGIVHDSEAGSEWEEALCKAAFLDLAPTG</sequence>
<reference evidence="2 3" key="1">
    <citation type="submission" date="2023-08" db="EMBL/GenBank/DDBJ databases">
        <authorList>
            <person name="Park J.-S."/>
        </authorList>
    </citation>
    <scope>NUCLEOTIDE SEQUENCE [LARGE SCALE GENOMIC DNA]</scope>
    <source>
        <strain evidence="2 3">2205BS29-5</strain>
    </source>
</reference>
<dbReference type="EC" id="2.6.1.85" evidence="2"/>
<protein>
    <submittedName>
        <fullName evidence="2">Aminodeoxychorismate synthase component I</fullName>
        <ecNumber evidence="2">2.6.1.85</ecNumber>
    </submittedName>
</protein>
<dbReference type="SUPFAM" id="SSF56322">
    <property type="entry name" value="ADC synthase"/>
    <property type="match status" value="1"/>
</dbReference>
<dbReference type="Pfam" id="PF00425">
    <property type="entry name" value="Chorismate_bind"/>
    <property type="match status" value="1"/>
</dbReference>
<accession>A0ABT9J9C1</accession>
<dbReference type="NCBIfam" id="NF005698">
    <property type="entry name" value="PRK07508.1"/>
    <property type="match status" value="1"/>
</dbReference>
<keyword evidence="2" id="KW-0808">Transferase</keyword>
<proteinExistence type="predicted"/>
<dbReference type="RefSeq" id="WP_305962249.1">
    <property type="nucleotide sequence ID" value="NZ_JAVAMQ010000003.1"/>
</dbReference>
<keyword evidence="2" id="KW-0032">Aminotransferase</keyword>
<organism evidence="2 3">
    <name type="scientific">Paracoccus spongiarum</name>
    <dbReference type="NCBI Taxonomy" id="3064387"/>
    <lineage>
        <taxon>Bacteria</taxon>
        <taxon>Pseudomonadati</taxon>
        <taxon>Pseudomonadota</taxon>
        <taxon>Alphaproteobacteria</taxon>
        <taxon>Rhodobacterales</taxon>
        <taxon>Paracoccaceae</taxon>
        <taxon>Paracoccus</taxon>
    </lineage>
</organism>
<comment type="caution">
    <text evidence="2">The sequence shown here is derived from an EMBL/GenBank/DDBJ whole genome shotgun (WGS) entry which is preliminary data.</text>
</comment>
<evidence type="ECO:0000313" key="3">
    <source>
        <dbReference type="Proteomes" id="UP001224997"/>
    </source>
</evidence>
<gene>
    <name evidence="2" type="ORF">Q5Y72_04770</name>
</gene>
<evidence type="ECO:0000313" key="2">
    <source>
        <dbReference type="EMBL" id="MDP5306400.1"/>
    </source>
</evidence>
<keyword evidence="3" id="KW-1185">Reference proteome</keyword>